<dbReference type="PANTHER" id="PTHR33361">
    <property type="entry name" value="GLR0591 PROTEIN"/>
    <property type="match status" value="1"/>
</dbReference>
<dbReference type="Pfam" id="PF05960">
    <property type="entry name" value="DUF885"/>
    <property type="match status" value="1"/>
</dbReference>
<reference evidence="1 2" key="1">
    <citation type="submission" date="2018-12" db="EMBL/GenBank/DDBJ databases">
        <title>Complete genome sequence of Flaviflexus salsibiostraticola KCTC 33148.</title>
        <authorList>
            <person name="Bae J.-W."/>
        </authorList>
    </citation>
    <scope>NUCLEOTIDE SEQUENCE [LARGE SCALE GENOMIC DNA]</scope>
    <source>
        <strain evidence="1 2">KCTC 33148</strain>
    </source>
</reference>
<organism evidence="1 2">
    <name type="scientific">Flaviflexus salsibiostraticola</name>
    <dbReference type="NCBI Taxonomy" id="1282737"/>
    <lineage>
        <taxon>Bacteria</taxon>
        <taxon>Bacillati</taxon>
        <taxon>Actinomycetota</taxon>
        <taxon>Actinomycetes</taxon>
        <taxon>Actinomycetales</taxon>
        <taxon>Actinomycetaceae</taxon>
        <taxon>Flaviflexus</taxon>
    </lineage>
</organism>
<protein>
    <submittedName>
        <fullName evidence="1">DUF885 domain-containing protein</fullName>
    </submittedName>
</protein>
<dbReference type="OrthoDB" id="9760040at2"/>
<name>A0A3S8ZBB2_9ACTO</name>
<dbReference type="PANTHER" id="PTHR33361:SF2">
    <property type="entry name" value="DUF885 DOMAIN-CONTAINING PROTEIN"/>
    <property type="match status" value="1"/>
</dbReference>
<proteinExistence type="predicted"/>
<keyword evidence="2" id="KW-1185">Reference proteome</keyword>
<evidence type="ECO:0000313" key="2">
    <source>
        <dbReference type="Proteomes" id="UP000270021"/>
    </source>
</evidence>
<dbReference type="AlphaFoldDB" id="A0A3S8ZBB2"/>
<sequence>MSEQSIDSFADSYVDSFCAISPLFASSAGLAKTGALDDFSPDGIQEAIDLDTSTLAELASMEPQTDDEWVTKAAMTERLESWLAISKDDIGSLNVIASPIQDIRDSFDLMERETEEDWELIRERAAAIPTALRQYREGLSWRHDKGAPFPARQVRACIAQAQQIATGGVLAELEDHDIDTHPARAAFASLAEFLGTLPTTDVDAVGRERYEGHLAYFLGSKVDIDETFDWAEEELASIISEQEETAATLFGPGTTITEAIDRLNSDPERQIHGRENLRAWMQKTADEAVEGVLSEFDIPQPLRRIDARVLHPGTGGIYYTQPSDDLTRPGQMWWSVPEGVDTFNTWLEKTTVYHEGVPGHHLQIGTAVASEHLNMWRRAAAWVSGHGEGWALYAERLMADLGFLDDPADYFGMLDSQRLRAARVRVDIGVHVKGWTAEQAWDFLTENVAMDRSFLAFELDRYLGWPGQAPSYKIGQRLWEAERDAALARGESRRDFHSRALALGTLGLDVLHEALSR</sequence>
<dbReference type="EMBL" id="CP034438">
    <property type="protein sequence ID" value="AZN30823.1"/>
    <property type="molecule type" value="Genomic_DNA"/>
</dbReference>
<gene>
    <name evidence="1" type="ORF">EJO69_11305</name>
</gene>
<dbReference type="Proteomes" id="UP000270021">
    <property type="component" value="Chromosome"/>
</dbReference>
<dbReference type="InterPro" id="IPR010281">
    <property type="entry name" value="DUF885"/>
</dbReference>
<evidence type="ECO:0000313" key="1">
    <source>
        <dbReference type="EMBL" id="AZN30823.1"/>
    </source>
</evidence>
<accession>A0A3S8ZBB2</accession>
<dbReference type="RefSeq" id="WP_126041902.1">
    <property type="nucleotide sequence ID" value="NZ_CP034438.1"/>
</dbReference>
<dbReference type="KEGG" id="fsl:EJO69_11305"/>